<reference evidence="4" key="1">
    <citation type="submission" date="2016-10" db="EMBL/GenBank/DDBJ databases">
        <title>Frankia sp. NRRL B-16386 Genome sequencing.</title>
        <authorList>
            <person name="Ghodhbane-Gtari F."/>
            <person name="Swanson E."/>
            <person name="Gueddou A."/>
            <person name="Hezbri K."/>
            <person name="Ktari K."/>
            <person name="Nouioui I."/>
            <person name="Morris K."/>
            <person name="Simpson S."/>
            <person name="Abebe-Akele F."/>
            <person name="Thomas K."/>
            <person name="Gtari M."/>
            <person name="Tisa L.S."/>
        </authorList>
    </citation>
    <scope>NUCLEOTIDE SEQUENCE [LARGE SCALE GENOMIC DNA]</scope>
    <source>
        <strain evidence="4">NRRL B-16386</strain>
    </source>
</reference>
<dbReference type="RefSeq" id="WP_076814484.1">
    <property type="nucleotide sequence ID" value="NZ_MOMC01000013.1"/>
</dbReference>
<evidence type="ECO:0000313" key="4">
    <source>
        <dbReference type="Proteomes" id="UP000188929"/>
    </source>
</evidence>
<evidence type="ECO:0000259" key="2">
    <source>
        <dbReference type="PROSITE" id="PS50966"/>
    </source>
</evidence>
<accession>A0A1V2IGU7</accession>
<feature type="domain" description="SWIM-type" evidence="2">
    <location>
        <begin position="69"/>
        <end position="106"/>
    </location>
</feature>
<dbReference type="OrthoDB" id="3677745at2"/>
<dbReference type="PROSITE" id="PS50966">
    <property type="entry name" value="ZF_SWIM"/>
    <property type="match status" value="1"/>
</dbReference>
<dbReference type="GO" id="GO:0008270">
    <property type="term" value="F:zinc ion binding"/>
    <property type="evidence" value="ECO:0007669"/>
    <property type="project" value="UniProtKB-KW"/>
</dbReference>
<proteinExistence type="predicted"/>
<dbReference type="EMBL" id="MOMC01000013">
    <property type="protein sequence ID" value="ONH32139.1"/>
    <property type="molecule type" value="Genomic_DNA"/>
</dbReference>
<evidence type="ECO:0000256" key="1">
    <source>
        <dbReference type="PROSITE-ProRule" id="PRU00325"/>
    </source>
</evidence>
<protein>
    <recommendedName>
        <fullName evidence="2">SWIM-type domain-containing protein</fullName>
    </recommendedName>
</protein>
<comment type="caution">
    <text evidence="3">The sequence shown here is derived from an EMBL/GenBank/DDBJ whole genome shotgun (WGS) entry which is preliminary data.</text>
</comment>
<evidence type="ECO:0000313" key="3">
    <source>
        <dbReference type="EMBL" id="ONH32139.1"/>
    </source>
</evidence>
<organism evidence="3 4">
    <name type="scientific">Pseudofrankia asymbiotica</name>
    <dbReference type="NCBI Taxonomy" id="1834516"/>
    <lineage>
        <taxon>Bacteria</taxon>
        <taxon>Bacillati</taxon>
        <taxon>Actinomycetota</taxon>
        <taxon>Actinomycetes</taxon>
        <taxon>Frankiales</taxon>
        <taxon>Frankiaceae</taxon>
        <taxon>Pseudofrankia</taxon>
    </lineage>
</organism>
<dbReference type="Proteomes" id="UP000188929">
    <property type="component" value="Unassembled WGS sequence"/>
</dbReference>
<keyword evidence="1" id="KW-0863">Zinc-finger</keyword>
<dbReference type="InterPro" id="IPR007527">
    <property type="entry name" value="Znf_SWIM"/>
</dbReference>
<keyword evidence="4" id="KW-1185">Reference proteome</keyword>
<dbReference type="AlphaFoldDB" id="A0A1V2IGU7"/>
<name>A0A1V2IGU7_9ACTN</name>
<keyword evidence="1" id="KW-0479">Metal-binding</keyword>
<gene>
    <name evidence="3" type="ORF">BL253_06530</name>
</gene>
<sequence>MIIRVSGDGPHDEVILTPLEAAFTETACAELAGAETFSRGVGLALLGRVAALRIRPSDASGTVDDSREFTVKLSVGEDGPHQDCDCELASATELCQHGVAVALAATGLIQADDDEDDQDDYVRAAVGVFLESLPKADFVDLVLSLADDNEDLADTLWDETVRWYHDRATSEAAD</sequence>
<keyword evidence="1" id="KW-0862">Zinc</keyword>